<dbReference type="AlphaFoldDB" id="A0A5N6L2K3"/>
<dbReference type="OrthoDB" id="5585464at2759"/>
<reference evidence="1 2" key="1">
    <citation type="submission" date="2019-06" db="EMBL/GenBank/DDBJ databases">
        <title>A chromosomal-level reference genome of Carpinus fangiana (Coryloideae, Betulaceae).</title>
        <authorList>
            <person name="Yang X."/>
            <person name="Wang Z."/>
            <person name="Zhang L."/>
            <person name="Hao G."/>
            <person name="Liu J."/>
            <person name="Yang Y."/>
        </authorList>
    </citation>
    <scope>NUCLEOTIDE SEQUENCE [LARGE SCALE GENOMIC DNA]</scope>
    <source>
        <strain evidence="1">Cfa_2016G</strain>
        <tissue evidence="1">Leaf</tissue>
    </source>
</reference>
<organism evidence="1 2">
    <name type="scientific">Carpinus fangiana</name>
    <dbReference type="NCBI Taxonomy" id="176857"/>
    <lineage>
        <taxon>Eukaryota</taxon>
        <taxon>Viridiplantae</taxon>
        <taxon>Streptophyta</taxon>
        <taxon>Embryophyta</taxon>
        <taxon>Tracheophyta</taxon>
        <taxon>Spermatophyta</taxon>
        <taxon>Magnoliopsida</taxon>
        <taxon>eudicotyledons</taxon>
        <taxon>Gunneridae</taxon>
        <taxon>Pentapetalae</taxon>
        <taxon>rosids</taxon>
        <taxon>fabids</taxon>
        <taxon>Fagales</taxon>
        <taxon>Betulaceae</taxon>
        <taxon>Carpinus</taxon>
    </lineage>
</organism>
<gene>
    <name evidence="1" type="ORF">FH972_025970</name>
</gene>
<comment type="caution">
    <text evidence="1">The sequence shown here is derived from an EMBL/GenBank/DDBJ whole genome shotgun (WGS) entry which is preliminary data.</text>
</comment>
<accession>A0A5N6L2K3</accession>
<proteinExistence type="predicted"/>
<dbReference type="Proteomes" id="UP000327013">
    <property type="component" value="Unassembled WGS sequence"/>
</dbReference>
<evidence type="ECO:0000313" key="1">
    <source>
        <dbReference type="EMBL" id="KAB8616635.1"/>
    </source>
</evidence>
<sequence length="79" mass="8832">MTGGRQWDVRVTPKMPLRGGVEEKPRSLFGRLRQALFGGSAAGVEEEKTQQEWFEVCKPKLGDRIVNGGFVGMWVKVDP</sequence>
<protein>
    <submittedName>
        <fullName evidence="1">Uncharacterized protein</fullName>
    </submittedName>
</protein>
<evidence type="ECO:0000313" key="2">
    <source>
        <dbReference type="Proteomes" id="UP000327013"/>
    </source>
</evidence>
<name>A0A5N6L2K3_9ROSI</name>
<keyword evidence="2" id="KW-1185">Reference proteome</keyword>
<dbReference type="EMBL" id="VIBQ01000074">
    <property type="protein sequence ID" value="KAB8616635.1"/>
    <property type="molecule type" value="Genomic_DNA"/>
</dbReference>